<reference evidence="1 3" key="1">
    <citation type="submission" date="2015-10" db="EMBL/GenBank/DDBJ databases">
        <title>Draft genome of Bosea thiooxidans.</title>
        <authorList>
            <person name="Wang X."/>
        </authorList>
    </citation>
    <scope>NUCLEOTIDE SEQUENCE [LARGE SCALE GENOMIC DNA]</scope>
    <source>
        <strain evidence="1 3">CGMCC 9174</strain>
    </source>
</reference>
<name>A0A0Q3I2V9_9HYPH</name>
<dbReference type="Proteomes" id="UP000190130">
    <property type="component" value="Unassembled WGS sequence"/>
</dbReference>
<evidence type="ECO:0000313" key="4">
    <source>
        <dbReference type="Proteomes" id="UP000190130"/>
    </source>
</evidence>
<dbReference type="Proteomes" id="UP000051562">
    <property type="component" value="Unassembled WGS sequence"/>
</dbReference>
<protein>
    <submittedName>
        <fullName evidence="1">Uncharacterized protein</fullName>
    </submittedName>
</protein>
<proteinExistence type="predicted"/>
<dbReference type="OrthoDB" id="8163060at2"/>
<dbReference type="EMBL" id="FUYX01000001">
    <property type="protein sequence ID" value="SKB40447.1"/>
    <property type="molecule type" value="Genomic_DNA"/>
</dbReference>
<evidence type="ECO:0000313" key="2">
    <source>
        <dbReference type="EMBL" id="SKB40447.1"/>
    </source>
</evidence>
<dbReference type="EMBL" id="LMAR01000051">
    <property type="protein sequence ID" value="KQK29208.1"/>
    <property type="molecule type" value="Genomic_DNA"/>
</dbReference>
<accession>A0A0Q3I2V9</accession>
<sequence>MDTGKGTLVLPNGRRLPLLYKFGADQGDTRTGYLLCDTSKVDPAILGSGMHVLCDDGTDLVIGMVQSGDRFHIVTGRPA</sequence>
<dbReference type="RefSeq" id="WP_055729378.1">
    <property type="nucleotide sequence ID" value="NZ_FUYX01000001.1"/>
</dbReference>
<gene>
    <name evidence="1" type="ORF">ARD30_18375</name>
    <name evidence="2" type="ORF">SAMN05660750_00609</name>
</gene>
<organism evidence="1 3">
    <name type="scientific">Bosea thiooxidans</name>
    <dbReference type="NCBI Taxonomy" id="53254"/>
    <lineage>
        <taxon>Bacteria</taxon>
        <taxon>Pseudomonadati</taxon>
        <taxon>Pseudomonadota</taxon>
        <taxon>Alphaproteobacteria</taxon>
        <taxon>Hyphomicrobiales</taxon>
        <taxon>Boseaceae</taxon>
        <taxon>Bosea</taxon>
    </lineage>
</organism>
<dbReference type="AlphaFoldDB" id="A0A0Q3I2V9"/>
<reference evidence="2 4" key="2">
    <citation type="submission" date="2017-02" db="EMBL/GenBank/DDBJ databases">
        <authorList>
            <person name="Peterson S.W."/>
        </authorList>
    </citation>
    <scope>NUCLEOTIDE SEQUENCE [LARGE SCALE GENOMIC DNA]</scope>
    <source>
        <strain evidence="2 4">DSM 9653</strain>
    </source>
</reference>
<evidence type="ECO:0000313" key="3">
    <source>
        <dbReference type="Proteomes" id="UP000051562"/>
    </source>
</evidence>
<evidence type="ECO:0000313" key="1">
    <source>
        <dbReference type="EMBL" id="KQK29208.1"/>
    </source>
</evidence>
<keyword evidence="3" id="KW-1185">Reference proteome</keyword>